<protein>
    <recommendedName>
        <fullName evidence="8">Holo-[acyl-carrier-protein] synthase</fullName>
        <shortName evidence="8">Holo-ACP synthase</shortName>
        <ecNumber evidence="8">2.7.8.7</ecNumber>
    </recommendedName>
    <alternativeName>
        <fullName evidence="8">4'-phosphopantetheinyl transferase AcpS</fullName>
    </alternativeName>
</protein>
<comment type="similarity">
    <text evidence="8">Belongs to the P-Pant transferase superfamily. AcpS family.</text>
</comment>
<dbReference type="InterPro" id="IPR002582">
    <property type="entry name" value="ACPS"/>
</dbReference>
<dbReference type="AlphaFoldDB" id="A0A3N7HV55"/>
<evidence type="ECO:0000313" key="10">
    <source>
        <dbReference type="EMBL" id="RQP26174.1"/>
    </source>
</evidence>
<comment type="catalytic activity">
    <reaction evidence="8">
        <text>apo-[ACP] + CoA = holo-[ACP] + adenosine 3',5'-bisphosphate + H(+)</text>
        <dbReference type="Rhea" id="RHEA:12068"/>
        <dbReference type="Rhea" id="RHEA-COMP:9685"/>
        <dbReference type="Rhea" id="RHEA-COMP:9690"/>
        <dbReference type="ChEBI" id="CHEBI:15378"/>
        <dbReference type="ChEBI" id="CHEBI:29999"/>
        <dbReference type="ChEBI" id="CHEBI:57287"/>
        <dbReference type="ChEBI" id="CHEBI:58343"/>
        <dbReference type="ChEBI" id="CHEBI:64479"/>
        <dbReference type="EC" id="2.7.8.7"/>
    </reaction>
</comment>
<dbReference type="GO" id="GO:0000287">
    <property type="term" value="F:magnesium ion binding"/>
    <property type="evidence" value="ECO:0007669"/>
    <property type="project" value="UniProtKB-UniRule"/>
</dbReference>
<evidence type="ECO:0000259" key="9">
    <source>
        <dbReference type="Pfam" id="PF01648"/>
    </source>
</evidence>
<dbReference type="Proteomes" id="UP000267464">
    <property type="component" value="Unassembled WGS sequence"/>
</dbReference>
<evidence type="ECO:0000256" key="5">
    <source>
        <dbReference type="ARBA" id="ARBA00022842"/>
    </source>
</evidence>
<keyword evidence="11" id="KW-1185">Reference proteome</keyword>
<accession>A0A3N7HV55</accession>
<comment type="caution">
    <text evidence="10">The sequence shown here is derived from an EMBL/GenBank/DDBJ whole genome shotgun (WGS) entry which is preliminary data.</text>
</comment>
<name>A0A3N7HV55_9BURK</name>
<evidence type="ECO:0000256" key="3">
    <source>
        <dbReference type="ARBA" id="ARBA00022723"/>
    </source>
</evidence>
<keyword evidence="8" id="KW-0963">Cytoplasm</keyword>
<feature type="binding site" evidence="8">
    <location>
        <position position="73"/>
    </location>
    <ligand>
        <name>Mg(2+)</name>
        <dbReference type="ChEBI" id="CHEBI:18420"/>
    </ligand>
</feature>
<comment type="cofactor">
    <cofactor evidence="8">
        <name>Mg(2+)</name>
        <dbReference type="ChEBI" id="CHEBI:18420"/>
    </cofactor>
</comment>
<dbReference type="GO" id="GO:0005737">
    <property type="term" value="C:cytoplasm"/>
    <property type="evidence" value="ECO:0007669"/>
    <property type="project" value="UniProtKB-SubCell"/>
</dbReference>
<reference evidence="10 11" key="2">
    <citation type="submission" date="2018-12" db="EMBL/GenBank/DDBJ databases">
        <title>Rhizobacter gummiphilus sp. nov., a rubber-degrading bacterium isolated from the soil of a botanical garden in Japan.</title>
        <authorList>
            <person name="Shunsuke S.S."/>
        </authorList>
    </citation>
    <scope>NUCLEOTIDE SEQUENCE [LARGE SCALE GENOMIC DNA]</scope>
    <source>
        <strain evidence="10 11">S-16</strain>
    </source>
</reference>
<keyword evidence="7 8" id="KW-0275">Fatty acid biosynthesis</keyword>
<dbReference type="Gene3D" id="3.90.470.20">
    <property type="entry name" value="4'-phosphopantetheinyl transferase domain"/>
    <property type="match status" value="1"/>
</dbReference>
<dbReference type="InterPro" id="IPR004568">
    <property type="entry name" value="Ppantetheine-prot_Trfase_dom"/>
</dbReference>
<gene>
    <name evidence="8 10" type="primary">acpS</name>
    <name evidence="10" type="ORF">DZC73_03820</name>
</gene>
<evidence type="ECO:0000256" key="1">
    <source>
        <dbReference type="ARBA" id="ARBA00022516"/>
    </source>
</evidence>
<organism evidence="10 11">
    <name type="scientific">Piscinibacter terrae</name>
    <dbReference type="NCBI Taxonomy" id="2496871"/>
    <lineage>
        <taxon>Bacteria</taxon>
        <taxon>Pseudomonadati</taxon>
        <taxon>Pseudomonadota</taxon>
        <taxon>Betaproteobacteria</taxon>
        <taxon>Burkholderiales</taxon>
        <taxon>Sphaerotilaceae</taxon>
        <taxon>Piscinibacter</taxon>
    </lineage>
</organism>
<dbReference type="EMBL" id="QUSW01000001">
    <property type="protein sequence ID" value="RQP26174.1"/>
    <property type="molecule type" value="Genomic_DNA"/>
</dbReference>
<evidence type="ECO:0000256" key="7">
    <source>
        <dbReference type="ARBA" id="ARBA00023160"/>
    </source>
</evidence>
<keyword evidence="6 8" id="KW-0443">Lipid metabolism</keyword>
<dbReference type="InterPro" id="IPR037143">
    <property type="entry name" value="4-PPantetheinyl_Trfase_dom_sf"/>
</dbReference>
<dbReference type="GO" id="GO:0006633">
    <property type="term" value="P:fatty acid biosynthetic process"/>
    <property type="evidence" value="ECO:0007669"/>
    <property type="project" value="UniProtKB-UniRule"/>
</dbReference>
<dbReference type="InterPro" id="IPR008278">
    <property type="entry name" value="4-PPantetheinyl_Trfase_dom"/>
</dbReference>
<reference evidence="10 11" key="1">
    <citation type="submission" date="2018-08" db="EMBL/GenBank/DDBJ databases">
        <authorList>
            <person name="Khan S.A."/>
            <person name="Jeon C.O."/>
            <person name="Chun B.H."/>
            <person name="Jeong S.E."/>
        </authorList>
    </citation>
    <scope>NUCLEOTIDE SEQUENCE [LARGE SCALE GENOMIC DNA]</scope>
    <source>
        <strain evidence="10 11">S-16</strain>
    </source>
</reference>
<dbReference type="EC" id="2.7.8.7" evidence="8"/>
<evidence type="ECO:0000313" key="11">
    <source>
        <dbReference type="Proteomes" id="UP000267464"/>
    </source>
</evidence>
<dbReference type="SUPFAM" id="SSF56214">
    <property type="entry name" value="4'-phosphopantetheinyl transferase"/>
    <property type="match status" value="1"/>
</dbReference>
<keyword evidence="2 8" id="KW-0808">Transferase</keyword>
<proteinExistence type="inferred from homology"/>
<evidence type="ECO:0000256" key="2">
    <source>
        <dbReference type="ARBA" id="ARBA00022679"/>
    </source>
</evidence>
<sequence length="147" mass="15569">MSAPVVFQDESLLALVGDGRTRVGIDIVQISRIADSLSQFGDRFTQRLFTSTELADVAARLAPGLAECFAAKEAALKALDLCEAGIDWREMEVRRLADGTCRLQLHGKAAELAGVSSDGIALSLSQDGHHAMAVVTAASSFLPSPKQ</sequence>
<dbReference type="NCBIfam" id="TIGR00556">
    <property type="entry name" value="pantethn_trn"/>
    <property type="match status" value="1"/>
</dbReference>
<feature type="domain" description="4'-phosphopantetheinyl transferase" evidence="9">
    <location>
        <begin position="22"/>
        <end position="116"/>
    </location>
</feature>
<comment type="function">
    <text evidence="8">Transfers the 4'-phosphopantetheine moiety from coenzyme A to a Ser of acyl-carrier-protein.</text>
</comment>
<keyword evidence="5 8" id="KW-0460">Magnesium</keyword>
<dbReference type="NCBIfam" id="TIGR00516">
    <property type="entry name" value="acpS"/>
    <property type="match status" value="1"/>
</dbReference>
<keyword evidence="3 8" id="KW-0479">Metal-binding</keyword>
<evidence type="ECO:0000256" key="4">
    <source>
        <dbReference type="ARBA" id="ARBA00022832"/>
    </source>
</evidence>
<evidence type="ECO:0000256" key="8">
    <source>
        <dbReference type="HAMAP-Rule" id="MF_00101"/>
    </source>
</evidence>
<dbReference type="HAMAP" id="MF_00101">
    <property type="entry name" value="AcpS"/>
    <property type="match status" value="1"/>
</dbReference>
<feature type="binding site" evidence="8">
    <location>
        <position position="26"/>
    </location>
    <ligand>
        <name>Mg(2+)</name>
        <dbReference type="ChEBI" id="CHEBI:18420"/>
    </ligand>
</feature>
<keyword evidence="4 8" id="KW-0276">Fatty acid metabolism</keyword>
<comment type="subcellular location">
    <subcellularLocation>
        <location evidence="8">Cytoplasm</location>
    </subcellularLocation>
</comment>
<dbReference type="Pfam" id="PF01648">
    <property type="entry name" value="ACPS"/>
    <property type="match status" value="1"/>
</dbReference>
<evidence type="ECO:0000256" key="6">
    <source>
        <dbReference type="ARBA" id="ARBA00023098"/>
    </source>
</evidence>
<dbReference type="GO" id="GO:0008897">
    <property type="term" value="F:holo-[acyl-carrier-protein] synthase activity"/>
    <property type="evidence" value="ECO:0007669"/>
    <property type="project" value="UniProtKB-UniRule"/>
</dbReference>
<keyword evidence="1 8" id="KW-0444">Lipid biosynthesis</keyword>